<dbReference type="AlphaFoldDB" id="A0A0E9UHB4"/>
<evidence type="ECO:0000313" key="1">
    <source>
        <dbReference type="EMBL" id="JAH64353.1"/>
    </source>
</evidence>
<sequence length="60" mass="6828">MFCCLSKQEIQTAKFNKCLNFCSKLTPLVKQIPPQLLNQQTPIDLTGKLNCLQFRDVADV</sequence>
<name>A0A0E9UHB4_ANGAN</name>
<organism evidence="1">
    <name type="scientific">Anguilla anguilla</name>
    <name type="common">European freshwater eel</name>
    <name type="synonym">Muraena anguilla</name>
    <dbReference type="NCBI Taxonomy" id="7936"/>
    <lineage>
        <taxon>Eukaryota</taxon>
        <taxon>Metazoa</taxon>
        <taxon>Chordata</taxon>
        <taxon>Craniata</taxon>
        <taxon>Vertebrata</taxon>
        <taxon>Euteleostomi</taxon>
        <taxon>Actinopterygii</taxon>
        <taxon>Neopterygii</taxon>
        <taxon>Teleostei</taxon>
        <taxon>Anguilliformes</taxon>
        <taxon>Anguillidae</taxon>
        <taxon>Anguilla</taxon>
    </lineage>
</organism>
<proteinExistence type="predicted"/>
<reference evidence="1" key="1">
    <citation type="submission" date="2014-11" db="EMBL/GenBank/DDBJ databases">
        <authorList>
            <person name="Amaro Gonzalez C."/>
        </authorList>
    </citation>
    <scope>NUCLEOTIDE SEQUENCE</scope>
</reference>
<dbReference type="EMBL" id="GBXM01044224">
    <property type="protein sequence ID" value="JAH64353.1"/>
    <property type="molecule type" value="Transcribed_RNA"/>
</dbReference>
<protein>
    <submittedName>
        <fullName evidence="1">Uncharacterized protein</fullName>
    </submittedName>
</protein>
<reference evidence="1" key="2">
    <citation type="journal article" date="2015" name="Fish Shellfish Immunol.">
        <title>Early steps in the European eel (Anguilla anguilla)-Vibrio vulnificus interaction in the gills: Role of the RtxA13 toxin.</title>
        <authorList>
            <person name="Callol A."/>
            <person name="Pajuelo D."/>
            <person name="Ebbesson L."/>
            <person name="Teles M."/>
            <person name="MacKenzie S."/>
            <person name="Amaro C."/>
        </authorList>
    </citation>
    <scope>NUCLEOTIDE SEQUENCE</scope>
</reference>
<accession>A0A0E9UHB4</accession>